<dbReference type="InterPro" id="IPR011990">
    <property type="entry name" value="TPR-like_helical_dom_sf"/>
</dbReference>
<evidence type="ECO:0000259" key="4">
    <source>
        <dbReference type="PROSITE" id="PS00028"/>
    </source>
</evidence>
<dbReference type="PANTHER" id="PTHR22975:SF9">
    <property type="entry name" value="ECHINUS SPLICE FORM 3"/>
    <property type="match status" value="1"/>
</dbReference>
<sequence>MPAAAAAAAAEVSAAVKAECERALTALRRGNHKKALRLMRDACVQHESSPLIHRVHGTVQVKVAALLDDPNTKLRHLRAAIDSARRAVALSPSSIEFAQFYANLLYEAATDDRGYDEVLQECKRALSISDPIDPAHESLQDESHHKLSSPEARIDQVRQELRTLFQKSSFASISTLVKNLGAGSGEEKFRIISMRHLSDDPMEVRLVPVPRRPNEIKKATKTPEERRKEIEVRVAAACLLQQRSLWPGGEDDACAGNCPPSSSSSVGHRLADRRKANSRKLASSTDRMDQVRAYWNSMSIEKRLDFLVVSIPDLRAHYASSSPTDSFASDILSEALPFAETNGKWRFWVCCRCKEKFTDSDSHMQHVVRGHMGSLLPKQQAVLPREVNGKWIEMLVNGTWKPIDASAAVKMLEDEQLKCYLVFKDADSDAGVKDKDWLSEYWSASENSDSSPPFQHGGSKDWDVCNGFAMKNRNSDVSEFDHVSRRWPLSDHTERRKLLERIQGMFQLLVNHKSLAASNLSKELSQSCELGRCSEKDSSAGDADGTGQGSEVVEEITLTCDSSSLLSGSHLFSGKIRLGNVDNSGSDEGTDSSPDTNALFSWLFAGPSTGERQSAWTCMQEENSHRGMEILQMLENDFYLLQSICERKCERLSYEEALHTVENLCFEELKRREHAGRFVPQSYEAILRKRHEELVERENAEMFMTSRFELDAISNVLEAQALNASQFGYDGTLSGATSSLCELDYGKDDEWRMHDYFHQTETSIEVAIQRLKEHLLVELNKIDARIIQIVTGMHQLELELGPASTFDYRTVILPLVKSFLRSLRLEDLVDKDAAEKSDAAREAFLAELALDAKKNANKGSDSKQTNEKSKDKKKNKSYKKAKDVKVVGSTFQLPFHQETSEQL</sequence>
<feature type="region of interest" description="Disordered" evidence="3">
    <location>
        <begin position="259"/>
        <end position="284"/>
    </location>
</feature>
<dbReference type="PANTHER" id="PTHR22975">
    <property type="entry name" value="UBIQUITIN SPECIFIC PROTEINASE"/>
    <property type="match status" value="1"/>
</dbReference>
<gene>
    <name evidence="5" type="ORF">COCNU_08G000470</name>
</gene>
<proteinExistence type="predicted"/>
<dbReference type="InterPro" id="IPR006866">
    <property type="entry name" value="DUF627_N"/>
</dbReference>
<dbReference type="InterPro" id="IPR013087">
    <property type="entry name" value="Znf_C2H2_type"/>
</dbReference>
<dbReference type="OrthoDB" id="784698at2759"/>
<evidence type="ECO:0000313" key="6">
    <source>
        <dbReference type="Proteomes" id="UP000797356"/>
    </source>
</evidence>
<dbReference type="InterPro" id="IPR006865">
    <property type="entry name" value="DUF629"/>
</dbReference>
<evidence type="ECO:0000256" key="3">
    <source>
        <dbReference type="SAM" id="MobiDB-lite"/>
    </source>
</evidence>
<accession>A0A8K0N5M1</accession>
<organism evidence="5 6">
    <name type="scientific">Cocos nucifera</name>
    <name type="common">Coconut palm</name>
    <dbReference type="NCBI Taxonomy" id="13894"/>
    <lineage>
        <taxon>Eukaryota</taxon>
        <taxon>Viridiplantae</taxon>
        <taxon>Streptophyta</taxon>
        <taxon>Embryophyta</taxon>
        <taxon>Tracheophyta</taxon>
        <taxon>Spermatophyta</taxon>
        <taxon>Magnoliopsida</taxon>
        <taxon>Liliopsida</taxon>
        <taxon>Arecaceae</taxon>
        <taxon>Arecoideae</taxon>
        <taxon>Cocoseae</taxon>
        <taxon>Attaleinae</taxon>
        <taxon>Cocos</taxon>
    </lineage>
</organism>
<evidence type="ECO:0000313" key="5">
    <source>
        <dbReference type="EMBL" id="KAG1358601.1"/>
    </source>
</evidence>
<evidence type="ECO:0000256" key="1">
    <source>
        <dbReference type="ARBA" id="ARBA00022786"/>
    </source>
</evidence>
<evidence type="ECO:0000256" key="2">
    <source>
        <dbReference type="ARBA" id="ARBA00022801"/>
    </source>
</evidence>
<keyword evidence="2" id="KW-0378">Hydrolase</keyword>
<dbReference type="GO" id="GO:0016787">
    <property type="term" value="F:hydrolase activity"/>
    <property type="evidence" value="ECO:0007669"/>
    <property type="project" value="UniProtKB-KW"/>
</dbReference>
<feature type="region of interest" description="Disordered" evidence="3">
    <location>
        <begin position="855"/>
        <end position="882"/>
    </location>
</feature>
<dbReference type="SUPFAM" id="SSF48452">
    <property type="entry name" value="TPR-like"/>
    <property type="match status" value="1"/>
</dbReference>
<keyword evidence="1" id="KW-0833">Ubl conjugation pathway</keyword>
<dbReference type="PROSITE" id="PS00028">
    <property type="entry name" value="ZINC_FINGER_C2H2_1"/>
    <property type="match status" value="1"/>
</dbReference>
<dbReference type="Gene3D" id="1.25.40.10">
    <property type="entry name" value="Tetratricopeptide repeat domain"/>
    <property type="match status" value="1"/>
</dbReference>
<dbReference type="Proteomes" id="UP000797356">
    <property type="component" value="Chromosome 8"/>
</dbReference>
<name>A0A8K0N5M1_COCNU</name>
<feature type="domain" description="C2H2-type" evidence="4">
    <location>
        <begin position="350"/>
        <end position="371"/>
    </location>
</feature>
<keyword evidence="6" id="KW-1185">Reference proteome</keyword>
<reference evidence="5" key="1">
    <citation type="journal article" date="2017" name="Gigascience">
        <title>The genome draft of coconut (Cocos nucifera).</title>
        <authorList>
            <person name="Xiao Y."/>
            <person name="Xu P."/>
            <person name="Fan H."/>
            <person name="Baudouin L."/>
            <person name="Xia W."/>
            <person name="Bocs S."/>
            <person name="Xu J."/>
            <person name="Li Q."/>
            <person name="Guo A."/>
            <person name="Zhou L."/>
            <person name="Li J."/>
            <person name="Wu Y."/>
            <person name="Ma Z."/>
            <person name="Armero A."/>
            <person name="Issali A.E."/>
            <person name="Liu N."/>
            <person name="Peng M."/>
            <person name="Yang Y."/>
        </authorList>
    </citation>
    <scope>NUCLEOTIDE SEQUENCE</scope>
    <source>
        <tissue evidence="5">Spear leaf of Hainan Tall coconut</tissue>
    </source>
</reference>
<feature type="compositionally biased region" description="Basic and acidic residues" evidence="3">
    <location>
        <begin position="855"/>
        <end position="870"/>
    </location>
</feature>
<comment type="caution">
    <text evidence="5">The sequence shown here is derived from an EMBL/GenBank/DDBJ whole genome shotgun (WGS) entry which is preliminary data.</text>
</comment>
<dbReference type="EMBL" id="CM017879">
    <property type="protein sequence ID" value="KAG1358601.1"/>
    <property type="molecule type" value="Genomic_DNA"/>
</dbReference>
<protein>
    <recommendedName>
        <fullName evidence="4">C2H2-type domain-containing protein</fullName>
    </recommendedName>
</protein>
<dbReference type="InterPro" id="IPR052398">
    <property type="entry name" value="Ubiquitin_hydrolase_53/54"/>
</dbReference>
<reference evidence="5" key="2">
    <citation type="submission" date="2019-07" db="EMBL/GenBank/DDBJ databases">
        <authorList>
            <person name="Yang Y."/>
            <person name="Bocs S."/>
            <person name="Baudouin L."/>
        </authorList>
    </citation>
    <scope>NUCLEOTIDE SEQUENCE</scope>
    <source>
        <tissue evidence="5">Spear leaf of Hainan Tall coconut</tissue>
    </source>
</reference>
<dbReference type="Pfam" id="PF04781">
    <property type="entry name" value="DUF627"/>
    <property type="match status" value="1"/>
</dbReference>
<dbReference type="Pfam" id="PF04780">
    <property type="entry name" value="DUF629"/>
    <property type="match status" value="2"/>
</dbReference>
<dbReference type="AlphaFoldDB" id="A0A8K0N5M1"/>